<feature type="region of interest" description="Disordered" evidence="1">
    <location>
        <begin position="160"/>
        <end position="194"/>
    </location>
</feature>
<feature type="compositionally biased region" description="Polar residues" evidence="1">
    <location>
        <begin position="1"/>
        <end position="17"/>
    </location>
</feature>
<comment type="caution">
    <text evidence="2">The sequence shown here is derived from an EMBL/GenBank/DDBJ whole genome shotgun (WGS) entry which is preliminary data.</text>
</comment>
<proteinExistence type="predicted"/>
<organism evidence="2 3">
    <name type="scientific">Anisodus acutangulus</name>
    <dbReference type="NCBI Taxonomy" id="402998"/>
    <lineage>
        <taxon>Eukaryota</taxon>
        <taxon>Viridiplantae</taxon>
        <taxon>Streptophyta</taxon>
        <taxon>Embryophyta</taxon>
        <taxon>Tracheophyta</taxon>
        <taxon>Spermatophyta</taxon>
        <taxon>Magnoliopsida</taxon>
        <taxon>eudicotyledons</taxon>
        <taxon>Gunneridae</taxon>
        <taxon>Pentapetalae</taxon>
        <taxon>asterids</taxon>
        <taxon>lamiids</taxon>
        <taxon>Solanales</taxon>
        <taxon>Solanaceae</taxon>
        <taxon>Solanoideae</taxon>
        <taxon>Hyoscyameae</taxon>
        <taxon>Anisodus</taxon>
    </lineage>
</organism>
<reference evidence="3" key="1">
    <citation type="journal article" date="2023" name="Proc. Natl. Acad. Sci. U.S.A.">
        <title>Genomic and structural basis for evolution of tropane alkaloid biosynthesis.</title>
        <authorList>
            <person name="Wanga Y.-J."/>
            <person name="Taina T."/>
            <person name="Yua J.-Y."/>
            <person name="Lia J."/>
            <person name="Xua B."/>
            <person name="Chenc J."/>
            <person name="D'Auriad J.C."/>
            <person name="Huanga J.-P."/>
            <person name="Huanga S.-X."/>
        </authorList>
    </citation>
    <scope>NUCLEOTIDE SEQUENCE [LARGE SCALE GENOMIC DNA]</scope>
    <source>
        <strain evidence="3">cv. KIB-2019</strain>
    </source>
</reference>
<dbReference type="Proteomes" id="UP001152561">
    <property type="component" value="Unassembled WGS sequence"/>
</dbReference>
<dbReference type="PANTHER" id="PTHR33730">
    <property type="entry name" value="OS05G0542732 PROTEIN-RELATED"/>
    <property type="match status" value="1"/>
</dbReference>
<feature type="region of interest" description="Disordered" evidence="1">
    <location>
        <begin position="1"/>
        <end position="20"/>
    </location>
</feature>
<dbReference type="InterPro" id="IPR031421">
    <property type="entry name" value="DUF4666"/>
</dbReference>
<accession>A0A9Q1R352</accession>
<sequence length="227" mass="25356">MAGLQRSATSFRRQGSSGLVWDDKLVTASGELIQLGNPRGESTKIDREEGSRGEKSKLEVSVPSKTGGSMERSRSNRGFRTGKVSPAIEPPSPKVSACGFCSAFGKNEKSNRRPKSGKRKIRAEKLSSNMSSSLKPYYHTAKVEEADKNSEWPIDYFTRENKRPISTAMRKPPVSENKAAPPKKLESKPSEDINESAENFIKKFKQQLLLQRLESIENYEEMLKRGT</sequence>
<feature type="region of interest" description="Disordered" evidence="1">
    <location>
        <begin position="30"/>
        <end position="92"/>
    </location>
</feature>
<keyword evidence="3" id="KW-1185">Reference proteome</keyword>
<evidence type="ECO:0000313" key="2">
    <source>
        <dbReference type="EMBL" id="KAJ8536237.1"/>
    </source>
</evidence>
<protein>
    <submittedName>
        <fullName evidence="2">Uncharacterized protein</fullName>
    </submittedName>
</protein>
<dbReference type="Pfam" id="PF15697">
    <property type="entry name" value="DUF4666"/>
    <property type="match status" value="1"/>
</dbReference>
<dbReference type="OrthoDB" id="689003at2759"/>
<evidence type="ECO:0000313" key="3">
    <source>
        <dbReference type="Proteomes" id="UP001152561"/>
    </source>
</evidence>
<gene>
    <name evidence="2" type="ORF">K7X08_034638</name>
</gene>
<feature type="region of interest" description="Disordered" evidence="1">
    <location>
        <begin position="104"/>
        <end position="131"/>
    </location>
</feature>
<dbReference type="PANTHER" id="PTHR33730:SF39">
    <property type="entry name" value="MAPK KINASE SUBSTRATE PROTEIN"/>
    <property type="match status" value="1"/>
</dbReference>
<feature type="compositionally biased region" description="Basic residues" evidence="1">
    <location>
        <begin position="112"/>
        <end position="122"/>
    </location>
</feature>
<dbReference type="InterPro" id="IPR008480">
    <property type="entry name" value="DUF761_pln"/>
</dbReference>
<dbReference type="AlphaFoldDB" id="A0A9Q1R352"/>
<name>A0A9Q1R352_9SOLA</name>
<dbReference type="Pfam" id="PF05553">
    <property type="entry name" value="DUF761"/>
    <property type="match status" value="1"/>
</dbReference>
<evidence type="ECO:0000256" key="1">
    <source>
        <dbReference type="SAM" id="MobiDB-lite"/>
    </source>
</evidence>
<feature type="compositionally biased region" description="Basic and acidic residues" evidence="1">
    <location>
        <begin position="41"/>
        <end position="58"/>
    </location>
</feature>
<dbReference type="EMBL" id="JAJAGQ010000018">
    <property type="protein sequence ID" value="KAJ8536237.1"/>
    <property type="molecule type" value="Genomic_DNA"/>
</dbReference>